<protein>
    <submittedName>
        <fullName evidence="1">Uncharacterized protein</fullName>
    </submittedName>
</protein>
<dbReference type="AlphaFoldDB" id="B7ZZ82"/>
<name>B7ZZ82_MAIZE</name>
<evidence type="ECO:0000313" key="1">
    <source>
        <dbReference type="EMBL" id="ACL53231.1"/>
    </source>
</evidence>
<reference evidence="1" key="1">
    <citation type="journal article" date="2009" name="PLoS Genet.">
        <title>Sequencing, mapping, and analysis of 27,455 maize full-length cDNAs.</title>
        <authorList>
            <person name="Soderlund C."/>
            <person name="Descour A."/>
            <person name="Kudrna D."/>
            <person name="Bomhoff M."/>
            <person name="Boyd L."/>
            <person name="Currie J."/>
            <person name="Angelova A."/>
            <person name="Collura K."/>
            <person name="Wissotski M."/>
            <person name="Ashley E."/>
            <person name="Morrow D."/>
            <person name="Fernandes J."/>
            <person name="Walbot V."/>
            <person name="Yu Y."/>
        </authorList>
    </citation>
    <scope>NUCLEOTIDE SEQUENCE</scope>
    <source>
        <strain evidence="1">B73</strain>
    </source>
</reference>
<proteinExistence type="evidence at transcript level"/>
<reference evidence="1" key="2">
    <citation type="submission" date="2012-06" db="EMBL/GenBank/DDBJ databases">
        <authorList>
            <person name="Yu Y."/>
            <person name="Currie J."/>
            <person name="Lomeli R."/>
            <person name="Angelova A."/>
            <person name="Collura K."/>
            <person name="Wissotski M."/>
            <person name="Campos D."/>
            <person name="Kudrna D."/>
            <person name="Golser W."/>
            <person name="Ashely E."/>
            <person name="Descour A."/>
            <person name="Fernandes J."/>
            <person name="Soderlund C."/>
            <person name="Walbot V."/>
        </authorList>
    </citation>
    <scope>NUCLEOTIDE SEQUENCE</scope>
    <source>
        <strain evidence="1">B73</strain>
    </source>
</reference>
<accession>B7ZZ82</accession>
<sequence>MHSNPRRTFYSKRFQFNGGSIQNLGVADRRYPCPFQRAEC</sequence>
<organism evidence="1">
    <name type="scientific">Zea mays</name>
    <name type="common">Maize</name>
    <dbReference type="NCBI Taxonomy" id="4577"/>
    <lineage>
        <taxon>Eukaryota</taxon>
        <taxon>Viridiplantae</taxon>
        <taxon>Streptophyta</taxon>
        <taxon>Embryophyta</taxon>
        <taxon>Tracheophyta</taxon>
        <taxon>Spermatophyta</taxon>
        <taxon>Magnoliopsida</taxon>
        <taxon>Liliopsida</taxon>
        <taxon>Poales</taxon>
        <taxon>Poaceae</taxon>
        <taxon>PACMAD clade</taxon>
        <taxon>Panicoideae</taxon>
        <taxon>Andropogonodae</taxon>
        <taxon>Andropogoneae</taxon>
        <taxon>Tripsacinae</taxon>
        <taxon>Zea</taxon>
    </lineage>
</organism>
<dbReference type="EMBL" id="BT054624">
    <property type="protein sequence ID" value="ACL53231.1"/>
    <property type="molecule type" value="mRNA"/>
</dbReference>